<dbReference type="Gene3D" id="2.10.70.10">
    <property type="entry name" value="Complement Module, domain 1"/>
    <property type="match status" value="1"/>
</dbReference>
<reference evidence="4" key="2">
    <citation type="journal article" date="2015" name="Fish Shellfish Immunol.">
        <title>Early steps in the European eel (Anguilla anguilla)-Vibrio vulnificus interaction in the gills: Role of the RtxA13 toxin.</title>
        <authorList>
            <person name="Callol A."/>
            <person name="Pajuelo D."/>
            <person name="Ebbesson L."/>
            <person name="Teles M."/>
            <person name="MacKenzie S."/>
            <person name="Amaro C."/>
        </authorList>
    </citation>
    <scope>NUCLEOTIDE SEQUENCE</scope>
</reference>
<dbReference type="SUPFAM" id="SSF57535">
    <property type="entry name" value="Complement control module/SCR domain"/>
    <property type="match status" value="1"/>
</dbReference>
<keyword evidence="2" id="KW-0768">Sushi</keyword>
<dbReference type="CDD" id="cd00033">
    <property type="entry name" value="CCP"/>
    <property type="match status" value="1"/>
</dbReference>
<feature type="domain" description="Sushi" evidence="3">
    <location>
        <begin position="1"/>
        <end position="47"/>
    </location>
</feature>
<comment type="caution">
    <text evidence="2">Lacks conserved residue(s) required for the propagation of feature annotation.</text>
</comment>
<evidence type="ECO:0000256" key="1">
    <source>
        <dbReference type="ARBA" id="ARBA00023157"/>
    </source>
</evidence>
<evidence type="ECO:0000256" key="2">
    <source>
        <dbReference type="PROSITE-ProRule" id="PRU00302"/>
    </source>
</evidence>
<dbReference type="PROSITE" id="PS50923">
    <property type="entry name" value="SUSHI"/>
    <property type="match status" value="1"/>
</dbReference>
<dbReference type="EMBL" id="GBXM01043918">
    <property type="protein sequence ID" value="JAH64659.1"/>
    <property type="molecule type" value="Transcribed_RNA"/>
</dbReference>
<protein>
    <recommendedName>
        <fullName evidence="3">Sushi domain-containing protein</fullName>
    </recommendedName>
</protein>
<evidence type="ECO:0000313" key="4">
    <source>
        <dbReference type="EMBL" id="JAH64659.1"/>
    </source>
</evidence>
<dbReference type="AlphaFoldDB" id="A0A0E9UFL3"/>
<keyword evidence="1" id="KW-1015">Disulfide bond</keyword>
<organism evidence="4">
    <name type="scientific">Anguilla anguilla</name>
    <name type="common">European freshwater eel</name>
    <name type="synonym">Muraena anguilla</name>
    <dbReference type="NCBI Taxonomy" id="7936"/>
    <lineage>
        <taxon>Eukaryota</taxon>
        <taxon>Metazoa</taxon>
        <taxon>Chordata</taxon>
        <taxon>Craniata</taxon>
        <taxon>Vertebrata</taxon>
        <taxon>Euteleostomi</taxon>
        <taxon>Actinopterygii</taxon>
        <taxon>Neopterygii</taxon>
        <taxon>Teleostei</taxon>
        <taxon>Anguilliformes</taxon>
        <taxon>Anguillidae</taxon>
        <taxon>Anguilla</taxon>
    </lineage>
</organism>
<sequence length="61" mass="6957">MSFSVIRDHGYGERVRYGCQAKLILEGSMEVECKKTGKWSTKPICRAPCTVGIERGRIFYN</sequence>
<name>A0A0E9UFL3_ANGAN</name>
<reference evidence="4" key="1">
    <citation type="submission" date="2014-11" db="EMBL/GenBank/DDBJ databases">
        <authorList>
            <person name="Amaro Gonzalez C."/>
        </authorList>
    </citation>
    <scope>NUCLEOTIDE SEQUENCE</scope>
</reference>
<dbReference type="Pfam" id="PF00084">
    <property type="entry name" value="Sushi"/>
    <property type="match status" value="1"/>
</dbReference>
<evidence type="ECO:0000259" key="3">
    <source>
        <dbReference type="PROSITE" id="PS50923"/>
    </source>
</evidence>
<accession>A0A0E9UFL3</accession>
<dbReference type="InterPro" id="IPR000436">
    <property type="entry name" value="Sushi_SCR_CCP_dom"/>
</dbReference>
<dbReference type="InterPro" id="IPR035976">
    <property type="entry name" value="Sushi/SCR/CCP_sf"/>
</dbReference>
<proteinExistence type="predicted"/>